<dbReference type="Gene3D" id="1.25.40.710">
    <property type="match status" value="1"/>
</dbReference>
<dbReference type="InterPro" id="IPR036852">
    <property type="entry name" value="Peptidase_S8/S53_dom_sf"/>
</dbReference>
<evidence type="ECO:0000259" key="13">
    <source>
        <dbReference type="Pfam" id="PF12583"/>
    </source>
</evidence>
<dbReference type="Proteomes" id="UP001431783">
    <property type="component" value="Unassembled WGS sequence"/>
</dbReference>
<dbReference type="Pfam" id="PF21223">
    <property type="entry name" value="TPPII_Ig-like-1"/>
    <property type="match status" value="1"/>
</dbReference>
<feature type="active site" description="Charge relay system" evidence="10">
    <location>
        <position position="453"/>
    </location>
</feature>
<dbReference type="PANTHER" id="PTHR43806">
    <property type="entry name" value="PEPTIDASE S8"/>
    <property type="match status" value="1"/>
</dbReference>
<dbReference type="AlphaFoldDB" id="A0AAW1V0W8"/>
<evidence type="ECO:0000259" key="14">
    <source>
        <dbReference type="Pfam" id="PF21223"/>
    </source>
</evidence>
<proteinExistence type="inferred from homology"/>
<dbReference type="InterPro" id="IPR022229">
    <property type="entry name" value="TPPII_Ig-like-2"/>
</dbReference>
<dbReference type="GO" id="GO:0006508">
    <property type="term" value="P:proteolysis"/>
    <property type="evidence" value="ECO:0007669"/>
    <property type="project" value="UniProtKB-KW"/>
</dbReference>
<feature type="domain" description="Tripeptidyl peptidase II C-terminal" evidence="13">
    <location>
        <begin position="1016"/>
        <end position="1079"/>
    </location>
</feature>
<dbReference type="InterPro" id="IPR046939">
    <property type="entry name" value="TPPII_C_sf"/>
</dbReference>
<dbReference type="Gene3D" id="6.10.250.3080">
    <property type="match status" value="1"/>
</dbReference>
<evidence type="ECO:0000256" key="6">
    <source>
        <dbReference type="ARBA" id="ARBA00022670"/>
    </source>
</evidence>
<evidence type="ECO:0000256" key="7">
    <source>
        <dbReference type="ARBA" id="ARBA00022801"/>
    </source>
</evidence>
<dbReference type="GO" id="GO:0004252">
    <property type="term" value="F:serine-type endopeptidase activity"/>
    <property type="evidence" value="ECO:0007669"/>
    <property type="project" value="UniProtKB-UniRule"/>
</dbReference>
<evidence type="ECO:0000259" key="15">
    <source>
        <dbReference type="Pfam" id="PF21316"/>
    </source>
</evidence>
<evidence type="ECO:0000256" key="10">
    <source>
        <dbReference type="PROSITE-ProRule" id="PRU01240"/>
    </source>
</evidence>
<evidence type="ECO:0000256" key="1">
    <source>
        <dbReference type="ARBA" id="ARBA00001910"/>
    </source>
</evidence>
<evidence type="ECO:0000256" key="3">
    <source>
        <dbReference type="ARBA" id="ARBA00012462"/>
    </source>
</evidence>
<feature type="domain" description="Tripeptidyl-peptidase II galactose-binding" evidence="15">
    <location>
        <begin position="661"/>
        <end position="748"/>
    </location>
</feature>
<evidence type="ECO:0000259" key="11">
    <source>
        <dbReference type="Pfam" id="PF00082"/>
    </source>
</evidence>
<dbReference type="EC" id="3.4.14.10" evidence="3"/>
<organism evidence="16 17">
    <name type="scientific">Henosepilachna vigintioctopunctata</name>
    <dbReference type="NCBI Taxonomy" id="420089"/>
    <lineage>
        <taxon>Eukaryota</taxon>
        <taxon>Metazoa</taxon>
        <taxon>Ecdysozoa</taxon>
        <taxon>Arthropoda</taxon>
        <taxon>Hexapoda</taxon>
        <taxon>Insecta</taxon>
        <taxon>Pterygota</taxon>
        <taxon>Neoptera</taxon>
        <taxon>Endopterygota</taxon>
        <taxon>Coleoptera</taxon>
        <taxon>Polyphaga</taxon>
        <taxon>Cucujiformia</taxon>
        <taxon>Coccinelloidea</taxon>
        <taxon>Coccinellidae</taxon>
        <taxon>Epilachninae</taxon>
        <taxon>Epilachnini</taxon>
        <taxon>Henosepilachna</taxon>
    </lineage>
</organism>
<dbReference type="PROSITE" id="PS00138">
    <property type="entry name" value="SUBTILASE_SER"/>
    <property type="match status" value="1"/>
</dbReference>
<keyword evidence="17" id="KW-1185">Reference proteome</keyword>
<dbReference type="Gene3D" id="2.60.40.3170">
    <property type="match status" value="1"/>
</dbReference>
<evidence type="ECO:0000259" key="12">
    <source>
        <dbReference type="Pfam" id="PF12580"/>
    </source>
</evidence>
<dbReference type="PANTHER" id="PTHR43806:SF14">
    <property type="entry name" value="TRIPEPTIDYL-PEPTIDASE 2"/>
    <property type="match status" value="1"/>
</dbReference>
<feature type="domain" description="Peptidase S8/S53" evidence="11">
    <location>
        <begin position="32"/>
        <end position="495"/>
    </location>
</feature>
<evidence type="ECO:0000256" key="2">
    <source>
        <dbReference type="ARBA" id="ARBA00011073"/>
    </source>
</evidence>
<dbReference type="FunFam" id="3.40.50.200:FF:000003">
    <property type="entry name" value="Tripeptidyl peptidase 2"/>
    <property type="match status" value="1"/>
</dbReference>
<reference evidence="16 17" key="1">
    <citation type="submission" date="2023-03" db="EMBL/GenBank/DDBJ databases">
        <title>Genome insight into feeding habits of ladybird beetles.</title>
        <authorList>
            <person name="Li H.-S."/>
            <person name="Huang Y.-H."/>
            <person name="Pang H."/>
        </authorList>
    </citation>
    <scope>NUCLEOTIDE SEQUENCE [LARGE SCALE GENOMIC DNA]</scope>
    <source>
        <strain evidence="16">SYSU_2023b</strain>
        <tissue evidence="16">Whole body</tissue>
    </source>
</reference>
<accession>A0AAW1V0W8</accession>
<comment type="catalytic activity">
    <reaction evidence="1">
        <text>Release of an N-terminal tripeptide from a polypeptide.</text>
        <dbReference type="EC" id="3.4.14.10"/>
    </reaction>
</comment>
<dbReference type="GO" id="GO:0005829">
    <property type="term" value="C:cytosol"/>
    <property type="evidence" value="ECO:0007669"/>
    <property type="project" value="TreeGrafter"/>
</dbReference>
<comment type="caution">
    <text evidence="16">The sequence shown here is derived from an EMBL/GenBank/DDBJ whole genome shotgun (WGS) entry which is preliminary data.</text>
</comment>
<dbReference type="InterPro" id="IPR050131">
    <property type="entry name" value="Peptidase_S8_subtilisin-like"/>
</dbReference>
<dbReference type="InterPro" id="IPR046940">
    <property type="entry name" value="TPPII_Ig-like_sf"/>
</dbReference>
<gene>
    <name evidence="16" type="ORF">WA026_004596</name>
</gene>
<feature type="domain" description="Tripeptidyl peptidase II second Ig-like" evidence="12">
    <location>
        <begin position="783"/>
        <end position="966"/>
    </location>
</feature>
<dbReference type="SUPFAM" id="SSF52743">
    <property type="entry name" value="Subtilisin-like"/>
    <property type="match status" value="1"/>
</dbReference>
<sequence>MANFDEFPVTALLPKKETGVLNFLNKYPEYDGRGTVIAIFDSGVDPGAPGMQVTTDGKRKIIHRFDCSGCGDVSTVTIVKPSDGFITGLTGRKLKIPESWNNPSNTYRIGVKQAFDLYPERLREQMRNKYKEKNWDETHREILANANRELVEFENRTGDSPLSEADRMMKENLENTIEILNNFEKKYNDVGPVYDCIIFHDGEMWKCCVDTSEIGELEYCPLLGEFSKTGDFAQLTIHCNLNFSFNIHDSGNILELVGLCSVHGTLVGAIAAANFPDSPQENGIAPGAQIVSLSIGDGRLGSMETGTALVRAIIKVMELSKTEKIHIINMSYGEHAHWSDSGRIGELINEVVNKYGVAWVASAGNHGPALNTIGTPPDISQETLIGVGAYVSPEMMVAEYSLRQKLPGMPYTWSSRGPTIDGGMGVTVCAPGGAVTSSPNFTLRYSQLCNGTSMSSPHTAGAISLLISGLIDKKIPYSPYSIKRAIEASASYLSDVEVFVQGSGLLNVEKTFDHLVTYHKAKELNVRFQVTCGNSNAKGIFIRSKSNQSSHSFNITVEPQFLDSDNVFAEIKINFNIKFALISDAGYVSSPTHLDLSNIARVFAVKIDTSTLATGVHSTFIRGYDVSNVEKGPLFKIPITVIIPQELIGPKYHLTYNDVMFKANTIKRHFIHVPKNATWFKLRLSTKDEEVGRFVIHVLQIAPKQSCKTLDSSKTVCINANSDSVLGFKVRSENTVEIVIAKYWANIGDVSVSYSIRFYGIKPNQPSITMHAADGIHRLEVTTLQGEQIAPSIVLKNAVQVVKPSEAKISALTVRDVIPPSRQIYGLVLVYNFTLPKGTEVIPDLAPLSGMLYESEFESQFWMLYDSNKQLLGCGDAYPSKYSVKLDKGDYVVRVQIRHEKREYLDKMCEYPILLQQKLGSTINVDVFSSYHHAITGGKKAGVSFTLNSVVLPFYIAPLSSDKLPYKSNNTGQYLTGHITYVKDEIGKKVDSYLFKYILVEGTGKKNNANNSVTLQEKPKIEEYKEAVRDLKIQWLSKLDAANAELVYQELCEQYTDSIHLHSTYLSVVDPLDAKTALPNFEKKDCQFNQDNINTIISICDKITNNLDTEALLAHIAVKTDTRLDSNKIKSIMEQQKSGLIEALTHKGISLCKLYISEKNGKPEDLQKICEIWKCLGKFVDLNDSKSIPMGTNVLYFLIWYSSVNKLYGKAFKYLWKLQEEKTNKDIEEKLIELCRFNKWIHIEKHLTRMLPSKFCNIYKSF</sequence>
<keyword evidence="8 10" id="KW-0720">Serine protease</keyword>
<dbReference type="InterPro" id="IPR034051">
    <property type="entry name" value="TPP_II_domain"/>
</dbReference>
<feature type="domain" description="Tripeptidyl-peptidase II first Ig-like" evidence="14">
    <location>
        <begin position="526"/>
        <end position="642"/>
    </location>
</feature>
<dbReference type="GO" id="GO:0004177">
    <property type="term" value="F:aminopeptidase activity"/>
    <property type="evidence" value="ECO:0007669"/>
    <property type="project" value="UniProtKB-KW"/>
</dbReference>
<evidence type="ECO:0000256" key="9">
    <source>
        <dbReference type="ARBA" id="ARBA00032232"/>
    </source>
</evidence>
<dbReference type="InterPro" id="IPR000209">
    <property type="entry name" value="Peptidase_S8/S53_dom"/>
</dbReference>
<dbReference type="EMBL" id="JARQZJ010000122">
    <property type="protein sequence ID" value="KAK9889316.1"/>
    <property type="molecule type" value="Genomic_DNA"/>
</dbReference>
<evidence type="ECO:0000256" key="5">
    <source>
        <dbReference type="ARBA" id="ARBA00022438"/>
    </source>
</evidence>
<evidence type="ECO:0000256" key="8">
    <source>
        <dbReference type="ARBA" id="ARBA00022825"/>
    </source>
</evidence>
<dbReference type="Gene3D" id="3.40.50.200">
    <property type="entry name" value="Peptidase S8/S53 domain"/>
    <property type="match status" value="2"/>
</dbReference>
<feature type="active site" description="Charge relay system" evidence="10">
    <location>
        <position position="41"/>
    </location>
</feature>
<dbReference type="Pfam" id="PF00082">
    <property type="entry name" value="Peptidase_S8"/>
    <property type="match status" value="1"/>
</dbReference>
<dbReference type="Pfam" id="PF21316">
    <property type="entry name" value="TPPII_GBD"/>
    <property type="match status" value="1"/>
</dbReference>
<evidence type="ECO:0000313" key="17">
    <source>
        <dbReference type="Proteomes" id="UP001431783"/>
    </source>
</evidence>
<dbReference type="InterPro" id="IPR023828">
    <property type="entry name" value="Peptidase_S8_Ser-AS"/>
</dbReference>
<protein>
    <recommendedName>
        <fullName evidence="4">Tripeptidyl-peptidase 2</fullName>
        <ecNumber evidence="3">3.4.14.10</ecNumber>
    </recommendedName>
    <alternativeName>
        <fullName evidence="9">Tripeptidyl aminopeptidase</fullName>
    </alternativeName>
</protein>
<comment type="similarity">
    <text evidence="2 10">Belongs to the peptidase S8 family.</text>
</comment>
<dbReference type="GO" id="GO:0008240">
    <property type="term" value="F:tripeptidyl-peptidase activity"/>
    <property type="evidence" value="ECO:0007669"/>
    <property type="project" value="UniProtKB-EC"/>
</dbReference>
<evidence type="ECO:0000256" key="4">
    <source>
        <dbReference type="ARBA" id="ARBA00020244"/>
    </source>
</evidence>
<dbReference type="PRINTS" id="PR00723">
    <property type="entry name" value="SUBTILISIN"/>
</dbReference>
<dbReference type="Pfam" id="PF12580">
    <property type="entry name" value="TPPII"/>
    <property type="match status" value="1"/>
</dbReference>
<keyword evidence="6 10" id="KW-0645">Protease</keyword>
<dbReference type="CDD" id="cd04857">
    <property type="entry name" value="Peptidases_S8_Tripeptidyl_Aminopeptidase_II"/>
    <property type="match status" value="1"/>
</dbReference>
<dbReference type="InterPro" id="IPR048384">
    <property type="entry name" value="TPPII_GBD"/>
</dbReference>
<keyword evidence="5" id="KW-0031">Aminopeptidase</keyword>
<feature type="active site" description="Charge relay system" evidence="10">
    <location>
        <position position="263"/>
    </location>
</feature>
<name>A0AAW1V0W8_9CUCU</name>
<dbReference type="InterPro" id="IPR015500">
    <property type="entry name" value="Peptidase_S8_subtilisin-rel"/>
</dbReference>
<keyword evidence="7 10" id="KW-0378">Hydrolase</keyword>
<dbReference type="InterPro" id="IPR022232">
    <property type="entry name" value="TPPII_C_art"/>
</dbReference>
<dbReference type="PROSITE" id="PS51892">
    <property type="entry name" value="SUBTILASE"/>
    <property type="match status" value="1"/>
</dbReference>
<evidence type="ECO:0000313" key="16">
    <source>
        <dbReference type="EMBL" id="KAK9889316.1"/>
    </source>
</evidence>
<dbReference type="InterPro" id="IPR048383">
    <property type="entry name" value="TPPII_Ig-like-1"/>
</dbReference>
<dbReference type="Pfam" id="PF12583">
    <property type="entry name" value="TPPII_C"/>
    <property type="match status" value="1"/>
</dbReference>